<evidence type="ECO:0000256" key="1">
    <source>
        <dbReference type="ARBA" id="ARBA00022884"/>
    </source>
</evidence>
<gene>
    <name evidence="5" type="ORF">GNLVRS02_ARAD1B07942g</name>
</gene>
<reference evidence="5" key="1">
    <citation type="submission" date="2014-02" db="EMBL/GenBank/DDBJ databases">
        <authorList>
            <person name="Genoscope - CEA"/>
        </authorList>
    </citation>
    <scope>NUCLEOTIDE SEQUENCE</scope>
    <source>
        <strain evidence="5">LS3</strain>
    </source>
</reference>
<dbReference type="EMBL" id="HG937692">
    <property type="protein sequence ID" value="CDP36219.1"/>
    <property type="molecule type" value="Genomic_DNA"/>
</dbReference>
<dbReference type="GO" id="GO:0071011">
    <property type="term" value="C:precatalytic spliceosome"/>
    <property type="evidence" value="ECO:0007669"/>
    <property type="project" value="TreeGrafter"/>
</dbReference>
<accession>A0A060T634</accession>
<dbReference type="SMART" id="SM00360">
    <property type="entry name" value="RRM"/>
    <property type="match status" value="1"/>
</dbReference>
<dbReference type="CDD" id="cd12411">
    <property type="entry name" value="RRM_ist3_like"/>
    <property type="match status" value="1"/>
</dbReference>
<organism evidence="5">
    <name type="scientific">Blastobotrys adeninivorans</name>
    <name type="common">Yeast</name>
    <name type="synonym">Arxula adeninivorans</name>
    <dbReference type="NCBI Taxonomy" id="409370"/>
    <lineage>
        <taxon>Eukaryota</taxon>
        <taxon>Fungi</taxon>
        <taxon>Dikarya</taxon>
        <taxon>Ascomycota</taxon>
        <taxon>Saccharomycotina</taxon>
        <taxon>Dipodascomycetes</taxon>
        <taxon>Dipodascales</taxon>
        <taxon>Trichomonascaceae</taxon>
        <taxon>Blastobotrys</taxon>
    </lineage>
</organism>
<proteinExistence type="predicted"/>
<feature type="compositionally biased region" description="Basic residues" evidence="3">
    <location>
        <begin position="156"/>
        <end position="177"/>
    </location>
</feature>
<dbReference type="GO" id="GO:0000398">
    <property type="term" value="P:mRNA splicing, via spliceosome"/>
    <property type="evidence" value="ECO:0007669"/>
    <property type="project" value="InterPro"/>
</dbReference>
<feature type="compositionally biased region" description="Basic and acidic residues" evidence="3">
    <location>
        <begin position="275"/>
        <end position="285"/>
    </location>
</feature>
<dbReference type="InterPro" id="IPR045844">
    <property type="entry name" value="RRM_Ist3-like"/>
</dbReference>
<dbReference type="SUPFAM" id="SSF54928">
    <property type="entry name" value="RNA-binding domain, RBD"/>
    <property type="match status" value="1"/>
</dbReference>
<dbReference type="GO" id="GO:0005686">
    <property type="term" value="C:U2 snRNP"/>
    <property type="evidence" value="ECO:0007669"/>
    <property type="project" value="TreeGrafter"/>
</dbReference>
<name>A0A060T634_BLAAD</name>
<evidence type="ECO:0000256" key="2">
    <source>
        <dbReference type="PROSITE-ProRule" id="PRU00176"/>
    </source>
</evidence>
<reference evidence="5" key="2">
    <citation type="submission" date="2014-06" db="EMBL/GenBank/DDBJ databases">
        <title>The complete genome of Blastobotrys (Arxula) adeninivorans LS3 - a yeast of biotechnological interest.</title>
        <authorList>
            <person name="Kunze G."/>
            <person name="Gaillardin C."/>
            <person name="Czernicka M."/>
            <person name="Durrens P."/>
            <person name="Martin T."/>
            <person name="Boer E."/>
            <person name="Gabaldon T."/>
            <person name="Cruz J."/>
            <person name="Talla E."/>
            <person name="Marck C."/>
            <person name="Goffeau A."/>
            <person name="Barbe V."/>
            <person name="Baret P."/>
            <person name="Baronian K."/>
            <person name="Beier S."/>
            <person name="Bleykasten C."/>
            <person name="Bode R."/>
            <person name="Casaregola S."/>
            <person name="Despons L."/>
            <person name="Fairhead C."/>
            <person name="Giersberg M."/>
            <person name="Gierski P."/>
            <person name="Hahnel U."/>
            <person name="Hartmann A."/>
            <person name="Jankowska D."/>
            <person name="Jubin C."/>
            <person name="Jung P."/>
            <person name="Lafontaine I."/>
            <person name="Leh-Louis V."/>
            <person name="Lemaire M."/>
            <person name="Marcet-Houben M."/>
            <person name="Mascher M."/>
            <person name="Morel G."/>
            <person name="Richard G.-F."/>
            <person name="Riechen J."/>
            <person name="Sacerdot C."/>
            <person name="Sarkar A."/>
            <person name="Savel G."/>
            <person name="Schacherer J."/>
            <person name="Sherman D."/>
            <person name="Straub M.-L."/>
            <person name="Stein N."/>
            <person name="Thierry A."/>
            <person name="Trautwein-Schult A."/>
            <person name="Westhof E."/>
            <person name="Worch S."/>
            <person name="Dujon B."/>
            <person name="Souciet J.-L."/>
            <person name="Wincker P."/>
            <person name="Scholz U."/>
            <person name="Neuveglise N."/>
        </authorList>
    </citation>
    <scope>NUCLEOTIDE SEQUENCE</scope>
    <source>
        <strain evidence="5">LS3</strain>
    </source>
</reference>
<dbReference type="InterPro" id="IPR000504">
    <property type="entry name" value="RRM_dom"/>
</dbReference>
<dbReference type="PANTHER" id="PTHR45880:SF1">
    <property type="entry name" value="RNA-BINDING MOTIF PROTEIN, X-LINKED 2"/>
    <property type="match status" value="1"/>
</dbReference>
<dbReference type="GO" id="GO:0003723">
    <property type="term" value="F:RNA binding"/>
    <property type="evidence" value="ECO:0007669"/>
    <property type="project" value="UniProtKB-UniRule"/>
</dbReference>
<dbReference type="InterPro" id="IPR051847">
    <property type="entry name" value="RNA_proc/Spliceosome_comp"/>
</dbReference>
<feature type="region of interest" description="Disordered" evidence="3">
    <location>
        <begin position="118"/>
        <end position="330"/>
    </location>
</feature>
<dbReference type="AlphaFoldDB" id="A0A060T634"/>
<evidence type="ECO:0000256" key="3">
    <source>
        <dbReference type="SAM" id="MobiDB-lite"/>
    </source>
</evidence>
<dbReference type="InterPro" id="IPR012677">
    <property type="entry name" value="Nucleotide-bd_a/b_plait_sf"/>
</dbReference>
<dbReference type="Pfam" id="PF00076">
    <property type="entry name" value="RRM_1"/>
    <property type="match status" value="1"/>
</dbReference>
<evidence type="ECO:0000313" key="5">
    <source>
        <dbReference type="EMBL" id="CDP36219.1"/>
    </source>
</evidence>
<dbReference type="GO" id="GO:0071013">
    <property type="term" value="C:catalytic step 2 spliceosome"/>
    <property type="evidence" value="ECO:0007669"/>
    <property type="project" value="TreeGrafter"/>
</dbReference>
<evidence type="ECO:0000259" key="4">
    <source>
        <dbReference type="PROSITE" id="PS50102"/>
    </source>
</evidence>
<keyword evidence="1 2" id="KW-0694">RNA-binding</keyword>
<protein>
    <submittedName>
        <fullName evidence="5">ARAD1B07942p</fullName>
    </submittedName>
</protein>
<feature type="compositionally biased region" description="Basic and acidic residues" evidence="3">
    <location>
        <begin position="257"/>
        <end position="268"/>
    </location>
</feature>
<feature type="compositionally biased region" description="Basic and acidic residues" evidence="3">
    <location>
        <begin position="178"/>
        <end position="248"/>
    </location>
</feature>
<sequence>MSLSAIRAIQKLNDQELEAGVSIQGSWHNDYNDSAYIHIGGLPYGLTEGDIVTIFSQYGNPVHVRLLRDKESGKSKGSAFLKYADQRSTVLAVDNLNGATILGRMIKVDHTRYEAKEGEEELESAMNSVIGASPDVAAINSKEDVEEEDQREERTRSRHSSGRRSREHRSRERHRKEGSRDRDDSQRDRRYHDGRDRDRHRREDRSRERQDRHKREDNSREREDRHKREDRSRERPGRHRREDRSRERRDRHRRHERSRERPGHSDSKRSRHSRSKESARRDRSRSPRPTTTDQPEIEDPMKSYFEQRTTNQTEEIEDPMKDYLERKRHK</sequence>
<feature type="compositionally biased region" description="Basic and acidic residues" evidence="3">
    <location>
        <begin position="318"/>
        <end position="330"/>
    </location>
</feature>
<dbReference type="PANTHER" id="PTHR45880">
    <property type="entry name" value="RNA-BINDING MOTIF PROTEIN, X-LINKED 2"/>
    <property type="match status" value="1"/>
</dbReference>
<dbReference type="PROSITE" id="PS50102">
    <property type="entry name" value="RRM"/>
    <property type="match status" value="1"/>
</dbReference>
<feature type="domain" description="RRM" evidence="4">
    <location>
        <begin position="35"/>
        <end position="113"/>
    </location>
</feature>
<dbReference type="InterPro" id="IPR035979">
    <property type="entry name" value="RBD_domain_sf"/>
</dbReference>
<dbReference type="Gene3D" id="3.30.70.330">
    <property type="match status" value="1"/>
</dbReference>